<dbReference type="InterPro" id="IPR034660">
    <property type="entry name" value="DinB/YfiT-like"/>
</dbReference>
<dbReference type="NCBIfam" id="TIGR03440">
    <property type="entry name" value="egtB_TIGR03440"/>
    <property type="match status" value="1"/>
</dbReference>
<dbReference type="Gene3D" id="3.90.1580.10">
    <property type="entry name" value="paralog of FGE (formylglycine-generating enzyme)"/>
    <property type="match status" value="2"/>
</dbReference>
<gene>
    <name evidence="6" type="ORF">CAL29_15630</name>
</gene>
<evidence type="ECO:0000313" key="6">
    <source>
        <dbReference type="EMBL" id="OZI34889.1"/>
    </source>
</evidence>
<organism evidence="6 7">
    <name type="scientific">Bordetella genomosp. 10</name>
    <dbReference type="NCBI Taxonomy" id="1416804"/>
    <lineage>
        <taxon>Bacteria</taxon>
        <taxon>Pseudomonadati</taxon>
        <taxon>Pseudomonadota</taxon>
        <taxon>Betaproteobacteria</taxon>
        <taxon>Burkholderiales</taxon>
        <taxon>Alcaligenaceae</taxon>
        <taxon>Bordetella</taxon>
    </lineage>
</organism>
<dbReference type="EMBL" id="NEVM01000002">
    <property type="protein sequence ID" value="OZI34889.1"/>
    <property type="molecule type" value="Genomic_DNA"/>
</dbReference>
<keyword evidence="2" id="KW-0408">Iron</keyword>
<dbReference type="InterPro" id="IPR005532">
    <property type="entry name" value="SUMF_dom"/>
</dbReference>
<evidence type="ECO:0000259" key="5">
    <source>
        <dbReference type="Pfam" id="PF12867"/>
    </source>
</evidence>
<dbReference type="InterPro" id="IPR051043">
    <property type="entry name" value="Sulfatase_Mod_Factor_Kinase"/>
</dbReference>
<dbReference type="InterPro" id="IPR024775">
    <property type="entry name" value="DinB-like"/>
</dbReference>
<evidence type="ECO:0000313" key="7">
    <source>
        <dbReference type="Proteomes" id="UP000216020"/>
    </source>
</evidence>
<dbReference type="InterPro" id="IPR017806">
    <property type="entry name" value="EgtB"/>
</dbReference>
<evidence type="ECO:0000256" key="2">
    <source>
        <dbReference type="ARBA" id="ARBA00023004"/>
    </source>
</evidence>
<dbReference type="Proteomes" id="UP000216020">
    <property type="component" value="Unassembled WGS sequence"/>
</dbReference>
<sequence length="423" mass="47370">MTLSRSQPPFSSEALRAAYETVRAHSLALAEPLSAEDQCVQSMPDASPTKWHLAHTTWFFETLVLREHDPDYALFDPHFPYLFNSYYEALGPRHARPERGMLTRPPQAQVLAYRRHVDEAMAALLGAADADALAALAPMLELGLHHEQQHQELLLTDILHAFSRNPLLPAYRATGAAHAAETAAIPLQWLRHPGGMVEIGHPADASDFAFDNERPRHAVYVHPYEIANRLVTCGEYARFIADGGYERPEFWLSDGWATVRAQEWRAPAYWLPEGEERLRARGLKGAHVFGLGGLQPLNPNEPVAQLSLYEAAAYAAWSGARLPTEFEWEAASSLPDFSQATRHLWQWTRSSYDPYPGFRPLSGAAAEYNGKFMVGQLVLRGGSVATPEGHTRPTYRNFFPPAARWQFSGLRLARDVRQDAGRQ</sequence>
<dbReference type="InterPro" id="IPR042095">
    <property type="entry name" value="SUMF_sf"/>
</dbReference>
<name>A0A261SBW3_9BORD</name>
<reference evidence="7" key="1">
    <citation type="submission" date="2017-05" db="EMBL/GenBank/DDBJ databases">
        <title>Complete and WGS of Bordetella genogroups.</title>
        <authorList>
            <person name="Spilker T."/>
            <person name="Lipuma J."/>
        </authorList>
    </citation>
    <scope>NUCLEOTIDE SEQUENCE [LARGE SCALE GENOMIC DNA]</scope>
    <source>
        <strain evidence="7">AU16122</strain>
    </source>
</reference>
<evidence type="ECO:0000259" key="4">
    <source>
        <dbReference type="Pfam" id="PF03781"/>
    </source>
</evidence>
<comment type="caution">
    <text evidence="6">The sequence shown here is derived from an EMBL/GenBank/DDBJ whole genome shotgun (WGS) entry which is preliminary data.</text>
</comment>
<dbReference type="Pfam" id="PF12867">
    <property type="entry name" value="DinB_2"/>
    <property type="match status" value="1"/>
</dbReference>
<keyword evidence="1" id="KW-0560">Oxidoreductase</keyword>
<dbReference type="Pfam" id="PF03781">
    <property type="entry name" value="FGE-sulfatase"/>
    <property type="match status" value="1"/>
</dbReference>
<dbReference type="AlphaFoldDB" id="A0A261SBW3"/>
<dbReference type="RefSeq" id="WP_094853879.1">
    <property type="nucleotide sequence ID" value="NZ_NEVM01000002.1"/>
</dbReference>
<dbReference type="GO" id="GO:0052699">
    <property type="term" value="P:ergothioneine biosynthetic process"/>
    <property type="evidence" value="ECO:0007669"/>
    <property type="project" value="InterPro"/>
</dbReference>
<dbReference type="PANTHER" id="PTHR23150">
    <property type="entry name" value="SULFATASE MODIFYING FACTOR 1, 2"/>
    <property type="match status" value="1"/>
</dbReference>
<dbReference type="SUPFAM" id="SSF109854">
    <property type="entry name" value="DinB/YfiT-like putative metalloenzymes"/>
    <property type="match status" value="1"/>
</dbReference>
<dbReference type="PANTHER" id="PTHR23150:SF36">
    <property type="entry name" value="HERCYNINE OXYGENASE"/>
    <property type="match status" value="1"/>
</dbReference>
<evidence type="ECO:0000256" key="3">
    <source>
        <dbReference type="ARBA" id="ARBA00037882"/>
    </source>
</evidence>
<feature type="domain" description="Sulfatase-modifying factor enzyme-like" evidence="4">
    <location>
        <begin position="189"/>
        <end position="333"/>
    </location>
</feature>
<dbReference type="SUPFAM" id="SSF56436">
    <property type="entry name" value="C-type lectin-like"/>
    <property type="match status" value="1"/>
</dbReference>
<dbReference type="InterPro" id="IPR016187">
    <property type="entry name" value="CTDL_fold"/>
</dbReference>
<feature type="domain" description="DinB-like" evidence="5">
    <location>
        <begin position="19"/>
        <end position="152"/>
    </location>
</feature>
<accession>A0A261SBW3</accession>
<comment type="pathway">
    <text evidence="3">Amino-acid biosynthesis; ergothioneine biosynthesis.</text>
</comment>
<keyword evidence="7" id="KW-1185">Reference proteome</keyword>
<protein>
    <submittedName>
        <fullName evidence="6">Sulfatase maturase</fullName>
    </submittedName>
</protein>
<dbReference type="OrthoDB" id="9768004at2"/>
<proteinExistence type="predicted"/>
<evidence type="ECO:0000256" key="1">
    <source>
        <dbReference type="ARBA" id="ARBA00023002"/>
    </source>
</evidence>